<sequence length="75" mass="8413">MRFALPALALAALAVPALATEPQDKESDKKAEAQPEAAPAKEEKICRRIRTDISSRRKEKVCMTREEWVDFNNGN</sequence>
<protein>
    <submittedName>
        <fullName evidence="3">Uncharacterized protein</fullName>
    </submittedName>
</protein>
<keyword evidence="4" id="KW-1185">Reference proteome</keyword>
<organism evidence="3 4">
    <name type="scientific">Qipengyuania polymorpha</name>
    <dbReference type="NCBI Taxonomy" id="2867234"/>
    <lineage>
        <taxon>Bacteria</taxon>
        <taxon>Pseudomonadati</taxon>
        <taxon>Pseudomonadota</taxon>
        <taxon>Alphaproteobacteria</taxon>
        <taxon>Sphingomonadales</taxon>
        <taxon>Erythrobacteraceae</taxon>
        <taxon>Qipengyuania</taxon>
    </lineage>
</organism>
<dbReference type="EMBL" id="JAIGNK010000001">
    <property type="protein sequence ID" value="MBX7457252.1"/>
    <property type="molecule type" value="Genomic_DNA"/>
</dbReference>
<evidence type="ECO:0000313" key="4">
    <source>
        <dbReference type="Proteomes" id="UP000783253"/>
    </source>
</evidence>
<keyword evidence="2" id="KW-0732">Signal</keyword>
<evidence type="ECO:0000313" key="3">
    <source>
        <dbReference type="EMBL" id="MBX7457252.1"/>
    </source>
</evidence>
<feature type="chain" id="PRO_5046701021" evidence="2">
    <location>
        <begin position="20"/>
        <end position="75"/>
    </location>
</feature>
<name>A0ABS7IUY8_9SPHN</name>
<proteinExistence type="predicted"/>
<evidence type="ECO:0000256" key="1">
    <source>
        <dbReference type="SAM" id="MobiDB-lite"/>
    </source>
</evidence>
<dbReference type="RefSeq" id="WP_040963668.1">
    <property type="nucleotide sequence ID" value="NZ_JAIGNK010000001.1"/>
</dbReference>
<feature type="signal peptide" evidence="2">
    <location>
        <begin position="1"/>
        <end position="19"/>
    </location>
</feature>
<gene>
    <name evidence="3" type="ORF">K3152_03245</name>
</gene>
<reference evidence="3 4" key="1">
    <citation type="submission" date="2021-08" db="EMBL/GenBank/DDBJ databases">
        <title>Comparative Genomics Analysis of the Genus Qipengyuania Reveals Extensive Genetic Diversity and Metabolic Versatility, Including the Description of Fifteen Novel Species.</title>
        <authorList>
            <person name="Liu Y."/>
        </authorList>
    </citation>
    <scope>NUCLEOTIDE SEQUENCE [LARGE SCALE GENOMIC DNA]</scope>
    <source>
        <strain evidence="3 4">1NDH17</strain>
    </source>
</reference>
<feature type="region of interest" description="Disordered" evidence="1">
    <location>
        <begin position="18"/>
        <end position="42"/>
    </location>
</feature>
<evidence type="ECO:0000256" key="2">
    <source>
        <dbReference type="SAM" id="SignalP"/>
    </source>
</evidence>
<dbReference type="Proteomes" id="UP000783253">
    <property type="component" value="Unassembled WGS sequence"/>
</dbReference>
<comment type="caution">
    <text evidence="3">The sequence shown here is derived from an EMBL/GenBank/DDBJ whole genome shotgun (WGS) entry which is preliminary data.</text>
</comment>
<accession>A0ABS7IUY8</accession>
<feature type="compositionally biased region" description="Basic and acidic residues" evidence="1">
    <location>
        <begin position="22"/>
        <end position="42"/>
    </location>
</feature>